<dbReference type="GO" id="GO:0003676">
    <property type="term" value="F:nucleic acid binding"/>
    <property type="evidence" value="ECO:0007669"/>
    <property type="project" value="InterPro"/>
</dbReference>
<evidence type="ECO:0000313" key="6">
    <source>
        <dbReference type="Proteomes" id="UP000256977"/>
    </source>
</evidence>
<accession>A0A3D9JRF0</accession>
<dbReference type="OrthoDB" id="9803913at2"/>
<evidence type="ECO:0000259" key="4">
    <source>
        <dbReference type="SMART" id="SM00479"/>
    </source>
</evidence>
<dbReference type="InterPro" id="IPR013520">
    <property type="entry name" value="Ribonucl_H"/>
</dbReference>
<proteinExistence type="predicted"/>
<name>A0A3D9JRF0_9BACL</name>
<dbReference type="InterPro" id="IPR012337">
    <property type="entry name" value="RNaseH-like_sf"/>
</dbReference>
<feature type="domain" description="Exonuclease" evidence="4">
    <location>
        <begin position="134"/>
        <end position="292"/>
    </location>
</feature>
<dbReference type="RefSeq" id="WP_116061928.1">
    <property type="nucleotide sequence ID" value="NZ_QRDZ01000013.1"/>
</dbReference>
<dbReference type="GO" id="GO:0008408">
    <property type="term" value="F:3'-5' exonuclease activity"/>
    <property type="evidence" value="ECO:0007669"/>
    <property type="project" value="TreeGrafter"/>
</dbReference>
<dbReference type="InterPro" id="IPR036397">
    <property type="entry name" value="RNaseH_sf"/>
</dbReference>
<reference evidence="5 6" key="1">
    <citation type="submission" date="2018-07" db="EMBL/GenBank/DDBJ databases">
        <title>Genomic Encyclopedia of Type Strains, Phase III (KMG-III): the genomes of soil and plant-associated and newly described type strains.</title>
        <authorList>
            <person name="Whitman W."/>
        </authorList>
    </citation>
    <scope>NUCLEOTIDE SEQUENCE [LARGE SCALE GENOMIC DNA]</scope>
    <source>
        <strain evidence="5 6">CECT 7287</strain>
    </source>
</reference>
<dbReference type="PANTHER" id="PTHR30231">
    <property type="entry name" value="DNA POLYMERASE III SUBUNIT EPSILON"/>
    <property type="match status" value="1"/>
</dbReference>
<evidence type="ECO:0000313" key="5">
    <source>
        <dbReference type="EMBL" id="RED76127.1"/>
    </source>
</evidence>
<dbReference type="SUPFAM" id="SSF53098">
    <property type="entry name" value="Ribonuclease H-like"/>
    <property type="match status" value="1"/>
</dbReference>
<keyword evidence="2" id="KW-0378">Hydrolase</keyword>
<sequence length="299" mass="33774">MKRICGGWSNVPANLKTKTMLSQIGLKPIREPIAEVWGGHQWVKLYDSSSAVAKRKPTEKQLAALEKARELARTKYEIENTCSECKEVCKPSELEESGGTKICNHCIKRLTWETRYESMIAAGADSFKGWYKEDFVILDTETTDLDGEIVEVGIINRTGRTLFQSLVKPVRPVPDDSPATRIHGITNADLACAPAWVDIWLDVLKIIEGKLILSFNAAFDKLMIKNSCRRTKIAYPEDLKWDCVMEAYRLTQGSERWISLERASGMWLSHRAIEDCNATLHVIHSQWSDIGILVDESVC</sequence>
<dbReference type="PANTHER" id="PTHR30231:SF4">
    <property type="entry name" value="PROTEIN NEN2"/>
    <property type="match status" value="1"/>
</dbReference>
<dbReference type="AlphaFoldDB" id="A0A3D9JRF0"/>
<keyword evidence="1" id="KW-0540">Nuclease</keyword>
<comment type="caution">
    <text evidence="5">The sequence shown here is derived from an EMBL/GenBank/DDBJ whole genome shotgun (WGS) entry which is preliminary data.</text>
</comment>
<dbReference type="Proteomes" id="UP000256977">
    <property type="component" value="Unassembled WGS sequence"/>
</dbReference>
<dbReference type="Pfam" id="PF00929">
    <property type="entry name" value="RNase_T"/>
    <property type="match status" value="1"/>
</dbReference>
<keyword evidence="3" id="KW-0269">Exonuclease</keyword>
<evidence type="ECO:0000256" key="3">
    <source>
        <dbReference type="ARBA" id="ARBA00022839"/>
    </source>
</evidence>
<evidence type="ECO:0000256" key="2">
    <source>
        <dbReference type="ARBA" id="ARBA00022801"/>
    </source>
</evidence>
<dbReference type="EMBL" id="QRDZ01000013">
    <property type="protein sequence ID" value="RED76127.1"/>
    <property type="molecule type" value="Genomic_DNA"/>
</dbReference>
<organism evidence="5 6">
    <name type="scientific">Cohnella phaseoli</name>
    <dbReference type="NCBI Taxonomy" id="456490"/>
    <lineage>
        <taxon>Bacteria</taxon>
        <taxon>Bacillati</taxon>
        <taxon>Bacillota</taxon>
        <taxon>Bacilli</taxon>
        <taxon>Bacillales</taxon>
        <taxon>Paenibacillaceae</taxon>
        <taxon>Cohnella</taxon>
    </lineage>
</organism>
<dbReference type="CDD" id="cd06127">
    <property type="entry name" value="DEDDh"/>
    <property type="match status" value="1"/>
</dbReference>
<gene>
    <name evidence="5" type="ORF">DFP98_113188</name>
</gene>
<keyword evidence="6" id="KW-1185">Reference proteome</keyword>
<dbReference type="SMART" id="SM00479">
    <property type="entry name" value="EXOIII"/>
    <property type="match status" value="1"/>
</dbReference>
<evidence type="ECO:0000256" key="1">
    <source>
        <dbReference type="ARBA" id="ARBA00022722"/>
    </source>
</evidence>
<dbReference type="Gene3D" id="3.30.420.10">
    <property type="entry name" value="Ribonuclease H-like superfamily/Ribonuclease H"/>
    <property type="match status" value="1"/>
</dbReference>
<protein>
    <submittedName>
        <fullName evidence="5">DNA polymerase-3 subunit epsilon</fullName>
    </submittedName>
</protein>